<name>A0A6J1JGL9_CUCMA</name>
<dbReference type="Pfam" id="PF10950">
    <property type="entry name" value="Organ_specific"/>
    <property type="match status" value="1"/>
</dbReference>
<reference evidence="3" key="1">
    <citation type="submission" date="2025-08" db="UniProtKB">
        <authorList>
            <consortium name="RefSeq"/>
        </authorList>
    </citation>
    <scope>IDENTIFICATION</scope>
    <source>
        <tissue evidence="3">Young leaves</tissue>
    </source>
</reference>
<dbReference type="PANTHER" id="PTHR33731">
    <property type="entry name" value="PROTEIN, PUTATIVE-RELATED"/>
    <property type="match status" value="1"/>
</dbReference>
<evidence type="ECO:0000313" key="3">
    <source>
        <dbReference type="RefSeq" id="XP_022986644.1"/>
    </source>
</evidence>
<dbReference type="InterPro" id="IPR024489">
    <property type="entry name" value="Organ_specific_prot"/>
</dbReference>
<evidence type="ECO:0000313" key="2">
    <source>
        <dbReference type="Proteomes" id="UP000504608"/>
    </source>
</evidence>
<proteinExistence type="predicted"/>
<sequence>MKLSLAFFLLLSLVLFVDVSHGSRKDQGKYWKKMMKNEEIPEMLKELLFDDSMVENQKQRFMNNFDPHPNAIIYHAHAHAHAHGHGAATPRRNIDIKFNPTVANSAP</sequence>
<protein>
    <submittedName>
        <fullName evidence="3">Organ-specific protein S2-like</fullName>
    </submittedName>
</protein>
<feature type="signal peptide" evidence="1">
    <location>
        <begin position="1"/>
        <end position="22"/>
    </location>
</feature>
<keyword evidence="1" id="KW-0732">Signal</keyword>
<dbReference type="PANTHER" id="PTHR33731:SF17">
    <property type="entry name" value="ORGAN-SPECIFIC PROTEIN P4-LIKE"/>
    <property type="match status" value="1"/>
</dbReference>
<dbReference type="KEGG" id="cmax:111484322"/>
<dbReference type="RefSeq" id="XP_022986644.1">
    <property type="nucleotide sequence ID" value="XM_023130876.1"/>
</dbReference>
<organism evidence="2 3">
    <name type="scientific">Cucurbita maxima</name>
    <name type="common">Pumpkin</name>
    <name type="synonym">Winter squash</name>
    <dbReference type="NCBI Taxonomy" id="3661"/>
    <lineage>
        <taxon>Eukaryota</taxon>
        <taxon>Viridiplantae</taxon>
        <taxon>Streptophyta</taxon>
        <taxon>Embryophyta</taxon>
        <taxon>Tracheophyta</taxon>
        <taxon>Spermatophyta</taxon>
        <taxon>Magnoliopsida</taxon>
        <taxon>eudicotyledons</taxon>
        <taxon>Gunneridae</taxon>
        <taxon>Pentapetalae</taxon>
        <taxon>rosids</taxon>
        <taxon>fabids</taxon>
        <taxon>Cucurbitales</taxon>
        <taxon>Cucurbitaceae</taxon>
        <taxon>Cucurbiteae</taxon>
        <taxon>Cucurbita</taxon>
    </lineage>
</organism>
<gene>
    <name evidence="3" type="primary">LOC111484322</name>
</gene>
<dbReference type="OrthoDB" id="1734141at2759"/>
<keyword evidence="2" id="KW-1185">Reference proteome</keyword>
<dbReference type="GeneID" id="111484322"/>
<feature type="chain" id="PRO_5026670293" evidence="1">
    <location>
        <begin position="23"/>
        <end position="107"/>
    </location>
</feature>
<accession>A0A6J1JGL9</accession>
<dbReference type="AlphaFoldDB" id="A0A6J1JGL9"/>
<evidence type="ECO:0000256" key="1">
    <source>
        <dbReference type="SAM" id="SignalP"/>
    </source>
</evidence>
<dbReference type="Proteomes" id="UP000504608">
    <property type="component" value="Unplaced"/>
</dbReference>